<gene>
    <name evidence="6" type="ORF">E1091_07450</name>
</gene>
<dbReference type="InterPro" id="IPR001613">
    <property type="entry name" value="Flavin_amine_oxidase"/>
</dbReference>
<evidence type="ECO:0000256" key="2">
    <source>
        <dbReference type="ARBA" id="ARBA00005995"/>
    </source>
</evidence>
<evidence type="ECO:0000256" key="1">
    <source>
        <dbReference type="ARBA" id="ARBA00001974"/>
    </source>
</evidence>
<dbReference type="InterPro" id="IPR036188">
    <property type="entry name" value="FAD/NAD-bd_sf"/>
</dbReference>
<feature type="domain" description="Amine oxidase" evidence="5">
    <location>
        <begin position="104"/>
        <end position="545"/>
    </location>
</feature>
<dbReference type="InterPro" id="IPR050703">
    <property type="entry name" value="Flavin_MAO"/>
</dbReference>
<dbReference type="PANTHER" id="PTHR43563">
    <property type="entry name" value="AMINE OXIDASE"/>
    <property type="match status" value="1"/>
</dbReference>
<dbReference type="SUPFAM" id="SSF54373">
    <property type="entry name" value="FAD-linked reductases, C-terminal domain"/>
    <property type="match status" value="1"/>
</dbReference>
<comment type="caution">
    <text evidence="6">The sequence shown here is derived from an EMBL/GenBank/DDBJ whole genome shotgun (WGS) entry which is preliminary data.</text>
</comment>
<protein>
    <submittedName>
        <fullName evidence="6">FAD-binding protein</fullName>
    </submittedName>
</protein>
<comment type="cofactor">
    <cofactor evidence="1">
        <name>FAD</name>
        <dbReference type="ChEBI" id="CHEBI:57692"/>
    </cofactor>
</comment>
<dbReference type="EMBL" id="SMKE01000190">
    <property type="protein sequence ID" value="TDB98809.1"/>
    <property type="molecule type" value="Genomic_DNA"/>
</dbReference>
<dbReference type="PANTHER" id="PTHR43563:SF1">
    <property type="entry name" value="AMINE OXIDASE [FLAVIN-CONTAINING] B"/>
    <property type="match status" value="1"/>
</dbReference>
<dbReference type="Proteomes" id="UP000295626">
    <property type="component" value="Unassembled WGS sequence"/>
</dbReference>
<evidence type="ECO:0000256" key="4">
    <source>
        <dbReference type="SAM" id="MobiDB-lite"/>
    </source>
</evidence>
<proteinExistence type="inferred from homology"/>
<reference evidence="6 7" key="1">
    <citation type="submission" date="2019-02" db="EMBL/GenBank/DDBJ databases">
        <title>Draft genome sequences of novel Actinobacteria.</title>
        <authorList>
            <person name="Sahin N."/>
            <person name="Ay H."/>
            <person name="Saygin H."/>
        </authorList>
    </citation>
    <scope>NUCLEOTIDE SEQUENCE [LARGE SCALE GENOMIC DNA]</scope>
    <source>
        <strain evidence="6 7">JCM 30529</strain>
    </source>
</reference>
<evidence type="ECO:0000313" key="6">
    <source>
        <dbReference type="EMBL" id="TDB98809.1"/>
    </source>
</evidence>
<evidence type="ECO:0000256" key="3">
    <source>
        <dbReference type="ARBA" id="ARBA00023002"/>
    </source>
</evidence>
<dbReference type="Pfam" id="PF01593">
    <property type="entry name" value="Amino_oxidase"/>
    <property type="match status" value="1"/>
</dbReference>
<dbReference type="PRINTS" id="PR00757">
    <property type="entry name" value="AMINEOXDASEF"/>
</dbReference>
<keyword evidence="3" id="KW-0560">Oxidoreductase</keyword>
<name>A0ABY2DIA7_9ACTN</name>
<evidence type="ECO:0000259" key="5">
    <source>
        <dbReference type="Pfam" id="PF01593"/>
    </source>
</evidence>
<organism evidence="6 7">
    <name type="scientific">Micromonospora fluostatini</name>
    <dbReference type="NCBI Taxonomy" id="1629071"/>
    <lineage>
        <taxon>Bacteria</taxon>
        <taxon>Bacillati</taxon>
        <taxon>Actinomycetota</taxon>
        <taxon>Actinomycetes</taxon>
        <taxon>Micromonosporales</taxon>
        <taxon>Micromonosporaceae</taxon>
        <taxon>Micromonospora</taxon>
    </lineage>
</organism>
<sequence>MAPRGGAGRRRHRPRLRGVLLAHHEPAGLGGLRVGAAGRLRRWVPPRAARPAGGPAAHLPGPARRGVPGCRADRYRPGAGPVTGDRPSAADPVTVDVVVVGSGLAGLAAATDLVAAGRRVQVVEALDRVGGRTVSHHRYGQALDAGGAYVGTRHTRVRDLAARFGLTLTPTAAAGATLVDLGAGPLRSDGTRPAFNALAVGDLLDRLDDLAATVPPADPGAAPGAAGWDRLTVAAWAARTLTHPDARLLLDLLVRQMLAADPAEVGLLHLLFYLASGGGTHYLTAFAGGAQQDRFTGGAQSLADRMAAALPRPVRLGTPVTDLYPDQSGTGTGRGLVRVVGPGLVVRCAQVVVAVPPGPATRIRLRLPGVSPPPGPPRTRGAAVKLHLVYERPFWTDAGLSGWVTAGTGPLRYVVDDSAGRDGLGVLVGFVTGPDARQYAALSAAARRAAVLDRLAGWFGPAARTPLALLDRDWQAEPTVEGCYAAVPEPGWWTTEGPPWSPAAPDRPVTTVGPVHWAGTERSPLFYGHLEGAVRSGQEAARRILAAGPPAPRRDAR</sequence>
<feature type="region of interest" description="Disordered" evidence="4">
    <location>
        <begin position="46"/>
        <end position="88"/>
    </location>
</feature>
<dbReference type="InterPro" id="IPR002937">
    <property type="entry name" value="Amino_oxidase"/>
</dbReference>
<accession>A0ABY2DIA7</accession>
<dbReference type="Gene3D" id="3.50.50.60">
    <property type="entry name" value="FAD/NAD(P)-binding domain"/>
    <property type="match status" value="1"/>
</dbReference>
<evidence type="ECO:0000313" key="7">
    <source>
        <dbReference type="Proteomes" id="UP000295626"/>
    </source>
</evidence>
<feature type="compositionally biased region" description="Low complexity" evidence="4">
    <location>
        <begin position="46"/>
        <end position="66"/>
    </location>
</feature>
<comment type="similarity">
    <text evidence="2">Belongs to the flavin monoamine oxidase family.</text>
</comment>
<dbReference type="Gene3D" id="3.90.660.10">
    <property type="match status" value="1"/>
</dbReference>
<keyword evidence="7" id="KW-1185">Reference proteome</keyword>
<dbReference type="SUPFAM" id="SSF51905">
    <property type="entry name" value="FAD/NAD(P)-binding domain"/>
    <property type="match status" value="1"/>
</dbReference>
<dbReference type="Gene3D" id="1.10.405.10">
    <property type="entry name" value="Guanine Nucleotide Dissociation Inhibitor, domain 1"/>
    <property type="match status" value="1"/>
</dbReference>